<feature type="domain" description="Polymerase/histidinol phosphatase N-terminal" evidence="1">
    <location>
        <begin position="4"/>
        <end position="69"/>
    </location>
</feature>
<gene>
    <name evidence="2" type="ordered locus">MCP_0663</name>
</gene>
<dbReference type="OrthoDB" id="63337at2157"/>
<dbReference type="SMART" id="SM00481">
    <property type="entry name" value="POLIIIAc"/>
    <property type="match status" value="1"/>
</dbReference>
<dbReference type="KEGG" id="mpd:MCP_0663"/>
<organism evidence="2 3">
    <name type="scientific">Methanocella paludicola (strain DSM 17711 / JCM 13418 / NBRC 101707 / SANAE)</name>
    <dbReference type="NCBI Taxonomy" id="304371"/>
    <lineage>
        <taxon>Archaea</taxon>
        <taxon>Methanobacteriati</taxon>
        <taxon>Methanobacteriota</taxon>
        <taxon>Stenosarchaea group</taxon>
        <taxon>Methanomicrobia</taxon>
        <taxon>Methanocellales</taxon>
        <taxon>Methanocellaceae</taxon>
        <taxon>Methanocella</taxon>
    </lineage>
</organism>
<dbReference type="Pfam" id="PF02811">
    <property type="entry name" value="PHP"/>
    <property type="match status" value="1"/>
</dbReference>
<dbReference type="RefSeq" id="WP_012899415.1">
    <property type="nucleotide sequence ID" value="NC_013665.1"/>
</dbReference>
<dbReference type="SUPFAM" id="SSF89550">
    <property type="entry name" value="PHP domain-like"/>
    <property type="match status" value="1"/>
</dbReference>
<dbReference type="InParanoid" id="D1YWB3"/>
<dbReference type="GO" id="GO:0004534">
    <property type="term" value="F:5'-3' RNA exonuclease activity"/>
    <property type="evidence" value="ECO:0007669"/>
    <property type="project" value="TreeGrafter"/>
</dbReference>
<dbReference type="EMBL" id="AP011532">
    <property type="protein sequence ID" value="BAI60735.1"/>
    <property type="molecule type" value="Genomic_DNA"/>
</dbReference>
<dbReference type="CDD" id="cd07432">
    <property type="entry name" value="PHP_HisPPase"/>
    <property type="match status" value="1"/>
</dbReference>
<proteinExistence type="predicted"/>
<dbReference type="Gene3D" id="3.20.20.140">
    <property type="entry name" value="Metal-dependent hydrolases"/>
    <property type="match status" value="1"/>
</dbReference>
<dbReference type="InterPro" id="IPR016195">
    <property type="entry name" value="Pol/histidinol_Pase-like"/>
</dbReference>
<dbReference type="InterPro" id="IPR052018">
    <property type="entry name" value="PHP_domain"/>
</dbReference>
<reference evidence="3" key="3">
    <citation type="journal article" date="2011" name="PLoS ONE">
        <title>Genome sequence of a mesophilic hydrogenotrophic methanogen Methanocella paludicola, the first cultivated representative of the order Methanocellales.</title>
        <authorList>
            <person name="Sakai S."/>
            <person name="Takaki Y."/>
            <person name="Shimamura S."/>
            <person name="Sekine M."/>
            <person name="Tajima T."/>
            <person name="Kosugi H."/>
            <person name="Ichikawa N."/>
            <person name="Tasumi E."/>
            <person name="Hiraki A.T."/>
            <person name="Shimizu A."/>
            <person name="Kato Y."/>
            <person name="Nishiko R."/>
            <person name="Mori K."/>
            <person name="Fujita N."/>
            <person name="Imachi H."/>
            <person name="Takai K."/>
        </authorList>
    </citation>
    <scope>NUCLEOTIDE SEQUENCE [LARGE SCALE GENOMIC DNA]</scope>
    <source>
        <strain evidence="3">DSM 17711 / JCM 13418 / NBRC 101707 / SANAE</strain>
    </source>
</reference>
<name>D1YWB3_METPS</name>
<dbReference type="eggNOG" id="arCOG00302">
    <property type="taxonomic scope" value="Archaea"/>
</dbReference>
<dbReference type="PATRIC" id="fig|304371.9.peg.685"/>
<keyword evidence="3" id="KW-1185">Reference proteome</keyword>
<dbReference type="Proteomes" id="UP000001882">
    <property type="component" value="Chromosome"/>
</dbReference>
<reference evidence="2 3" key="2">
    <citation type="journal article" date="2008" name="Int. J. Syst. Evol. Microbiol.">
        <title>Methanocella paludicola gen. nov., sp. nov., a methane-producing archaeon, the first isolate of the lineage 'Rice Cluster I', and proposal of the new archaeal order Methanocellales ord. nov.</title>
        <authorList>
            <person name="Sakai S."/>
            <person name="Imachi H."/>
            <person name="Hanada S."/>
            <person name="Ohashi A."/>
            <person name="Harada H."/>
            <person name="Kamagata Y."/>
        </authorList>
    </citation>
    <scope>NUCLEOTIDE SEQUENCE [LARGE SCALE GENOMIC DNA]</scope>
    <source>
        <strain evidence="3">DSM 17711 / JCM 13418 / NBRC 101707 / SANAE</strain>
    </source>
</reference>
<accession>D1YWB3</accession>
<protein>
    <submittedName>
        <fullName evidence="2">Phosphatase, PHP family</fullName>
    </submittedName>
</protein>
<evidence type="ECO:0000259" key="1">
    <source>
        <dbReference type="SMART" id="SM00481"/>
    </source>
</evidence>
<dbReference type="PANTHER" id="PTHR42924">
    <property type="entry name" value="EXONUCLEASE"/>
    <property type="match status" value="1"/>
</dbReference>
<dbReference type="GO" id="GO:0035312">
    <property type="term" value="F:5'-3' DNA exonuclease activity"/>
    <property type="evidence" value="ECO:0007669"/>
    <property type="project" value="TreeGrafter"/>
</dbReference>
<reference evidence="2 3" key="1">
    <citation type="journal article" date="2007" name="Appl. Environ. Microbiol.">
        <title>Isolation of key methanogens for global methane emission from rice paddy fields: a novel isolate affiliated with the clone cluster rice cluster I.</title>
        <authorList>
            <person name="Sakai S."/>
            <person name="Imachi H."/>
            <person name="Sekiguchi Y."/>
            <person name="Ohashi A."/>
            <person name="Harada H."/>
            <person name="Kamagata Y."/>
        </authorList>
    </citation>
    <scope>NUCLEOTIDE SEQUENCE [LARGE SCALE GENOMIC DNA]</scope>
    <source>
        <strain evidence="3">DSM 17711 / JCM 13418 / NBRC 101707 / SANAE</strain>
    </source>
</reference>
<dbReference type="PANTHER" id="PTHR42924:SF3">
    <property type="entry name" value="POLYMERASE_HISTIDINOL PHOSPHATASE N-TERMINAL DOMAIN-CONTAINING PROTEIN"/>
    <property type="match status" value="1"/>
</dbReference>
<dbReference type="STRING" id="304371.MCP_0663"/>
<evidence type="ECO:0000313" key="2">
    <source>
        <dbReference type="EMBL" id="BAI60735.1"/>
    </source>
</evidence>
<dbReference type="InterPro" id="IPR004013">
    <property type="entry name" value="PHP_dom"/>
</dbReference>
<sequence length="219" mass="23918">MLKYDLHMHTIYSRDGAIKPADAIRIAKKRGLDGIAITDHDTIRGGLEALKLKTEGLDIIVGAEIKTDRGDVIGLFLNEEIRERDHMEVIDAIRSQGGVAVVPHPFDSMRGSAFWLTDKDSGKMDAIEVINARCVLKRSNRMAGIYADDYKVGKVGGSDAHFGAEIANAGTLVPESEDIAKAISGGRTTAFGRCSMPLFHVFTTALLVERRVVKPKKSR</sequence>
<dbReference type="InterPro" id="IPR003141">
    <property type="entry name" value="Pol/His_phosphatase_N"/>
</dbReference>
<evidence type="ECO:0000313" key="3">
    <source>
        <dbReference type="Proteomes" id="UP000001882"/>
    </source>
</evidence>
<dbReference type="AlphaFoldDB" id="D1YWB3"/>
<dbReference type="Pfam" id="PF13263">
    <property type="entry name" value="PHP_C"/>
    <property type="match status" value="1"/>
</dbReference>
<dbReference type="GeneID" id="8680715"/>